<reference evidence="1 2" key="1">
    <citation type="submission" date="2015-03" db="EMBL/GenBank/DDBJ databases">
        <authorList>
            <consortium name="Pathogen Informatics"/>
        </authorList>
    </citation>
    <scope>NUCLEOTIDE SEQUENCE [LARGE SCALE GENOMIC DNA]</scope>
    <source>
        <strain evidence="1 2">3476</strain>
    </source>
</reference>
<dbReference type="EMBL" id="CQPC01000035">
    <property type="protein sequence ID" value="CNU41220.1"/>
    <property type="molecule type" value="Genomic_DNA"/>
</dbReference>
<dbReference type="AlphaFoldDB" id="A0A655D2H8"/>
<accession>A0A655D2H8</accession>
<protein>
    <submittedName>
        <fullName evidence="1">Uncharacterized protein</fullName>
    </submittedName>
</protein>
<evidence type="ECO:0000313" key="2">
    <source>
        <dbReference type="Proteomes" id="UP000039541"/>
    </source>
</evidence>
<dbReference type="Proteomes" id="UP000039541">
    <property type="component" value="Unassembled WGS sequence"/>
</dbReference>
<organism evidence="1 2">
    <name type="scientific">Salmonella enterica subsp. enterica serovar Bovismorbificans</name>
    <dbReference type="NCBI Taxonomy" id="58097"/>
    <lineage>
        <taxon>Bacteria</taxon>
        <taxon>Pseudomonadati</taxon>
        <taxon>Pseudomonadota</taxon>
        <taxon>Gammaproteobacteria</taxon>
        <taxon>Enterobacterales</taxon>
        <taxon>Enterobacteriaceae</taxon>
        <taxon>Salmonella</taxon>
    </lineage>
</organism>
<sequence>MAVFIFCQSIVFHVRNDNGNGFFTRLFFCVIFTNKINLITASQLINITRFQRALKFGEIKSAFRDQFALLVIAIGDKKFR</sequence>
<name>A0A655D2H8_SALET</name>
<proteinExistence type="predicted"/>
<evidence type="ECO:0000313" key="1">
    <source>
        <dbReference type="EMBL" id="CNU41220.1"/>
    </source>
</evidence>
<gene>
    <name evidence="1" type="ORF">ERS008202_02681</name>
</gene>